<dbReference type="GO" id="GO:0016758">
    <property type="term" value="F:hexosyltransferase activity"/>
    <property type="evidence" value="ECO:0007669"/>
    <property type="project" value="InterPro"/>
</dbReference>
<sequence>MTSFIPRQRATGPGPATVLAMVGTDVHRFDRLVGWLERWWTARAGGAWEVRLVLQYGSSTPPNLPHAVPFLAHEELQRAIAEASVVVCHGGPATITEARRTGHLPIVVPRDPTHHEHVDNHQQLFARRLGAAGMVRLVETEADLVESLDKALVDPGAFRLSADPDLPDPRAAAAARVGRIVEDLVRQRTSRRRWWR</sequence>
<dbReference type="EMBL" id="SHLD01000001">
    <property type="protein sequence ID" value="RZU72287.1"/>
    <property type="molecule type" value="Genomic_DNA"/>
</dbReference>
<protein>
    <submittedName>
        <fullName evidence="2">UDP-N-acetylglucosamine transferase subunit ALG13</fullName>
    </submittedName>
</protein>
<proteinExistence type="predicted"/>
<dbReference type="SUPFAM" id="SSF53756">
    <property type="entry name" value="UDP-Glycosyltransferase/glycogen phosphorylase"/>
    <property type="match status" value="1"/>
</dbReference>
<dbReference type="Gene3D" id="3.40.50.2000">
    <property type="entry name" value="Glycogen Phosphorylase B"/>
    <property type="match status" value="1"/>
</dbReference>
<evidence type="ECO:0000259" key="1">
    <source>
        <dbReference type="Pfam" id="PF04101"/>
    </source>
</evidence>
<dbReference type="AlphaFoldDB" id="A0A4Q8B442"/>
<gene>
    <name evidence="2" type="ORF">EV384_0646</name>
</gene>
<feature type="domain" description="Glycosyl transferase family 28 C-terminal" evidence="1">
    <location>
        <begin position="29"/>
        <end position="152"/>
    </location>
</feature>
<accession>A0A4Q8B442</accession>
<organism evidence="2 3">
    <name type="scientific">Micromonospora kangleipakensis</name>
    <dbReference type="NCBI Taxonomy" id="1077942"/>
    <lineage>
        <taxon>Bacteria</taxon>
        <taxon>Bacillati</taxon>
        <taxon>Actinomycetota</taxon>
        <taxon>Actinomycetes</taxon>
        <taxon>Micromonosporales</taxon>
        <taxon>Micromonosporaceae</taxon>
        <taxon>Micromonospora</taxon>
    </lineage>
</organism>
<dbReference type="Pfam" id="PF04101">
    <property type="entry name" value="Glyco_tran_28_C"/>
    <property type="match status" value="1"/>
</dbReference>
<comment type="caution">
    <text evidence="2">The sequence shown here is derived from an EMBL/GenBank/DDBJ whole genome shotgun (WGS) entry which is preliminary data.</text>
</comment>
<reference evidence="2 3" key="1">
    <citation type="submission" date="2019-02" db="EMBL/GenBank/DDBJ databases">
        <title>Sequencing the genomes of 1000 actinobacteria strains.</title>
        <authorList>
            <person name="Klenk H.-P."/>
        </authorList>
    </citation>
    <scope>NUCLEOTIDE SEQUENCE [LARGE SCALE GENOMIC DNA]</scope>
    <source>
        <strain evidence="2 3">DSM 45612</strain>
    </source>
</reference>
<dbReference type="Proteomes" id="UP000294114">
    <property type="component" value="Unassembled WGS sequence"/>
</dbReference>
<name>A0A4Q8B442_9ACTN</name>
<dbReference type="InterPro" id="IPR007235">
    <property type="entry name" value="Glyco_trans_28_C"/>
</dbReference>
<evidence type="ECO:0000313" key="3">
    <source>
        <dbReference type="Proteomes" id="UP000294114"/>
    </source>
</evidence>
<keyword evidence="2" id="KW-0808">Transferase</keyword>
<keyword evidence="3" id="KW-1185">Reference proteome</keyword>
<evidence type="ECO:0000313" key="2">
    <source>
        <dbReference type="EMBL" id="RZU72287.1"/>
    </source>
</evidence>